<dbReference type="OrthoDB" id="7835834at2"/>
<dbReference type="Gene3D" id="2.150.10.10">
    <property type="entry name" value="Serralysin-like metalloprotease, C-terminal"/>
    <property type="match status" value="2"/>
</dbReference>
<organism evidence="3 4">
    <name type="scientific">Paracoccus litorisediminis</name>
    <dbReference type="NCBI Taxonomy" id="2006130"/>
    <lineage>
        <taxon>Bacteria</taxon>
        <taxon>Pseudomonadati</taxon>
        <taxon>Pseudomonadota</taxon>
        <taxon>Alphaproteobacteria</taxon>
        <taxon>Rhodobacterales</taxon>
        <taxon>Paracoccaceae</taxon>
        <taxon>Paracoccus</taxon>
    </lineage>
</organism>
<comment type="subcellular location">
    <subcellularLocation>
        <location evidence="1">Secreted</location>
    </subcellularLocation>
</comment>
<dbReference type="InterPro" id="IPR011049">
    <property type="entry name" value="Serralysin-like_metalloprot_C"/>
</dbReference>
<evidence type="ECO:0008006" key="5">
    <source>
        <dbReference type="Google" id="ProtNLM"/>
    </source>
</evidence>
<dbReference type="InterPro" id="IPR018511">
    <property type="entry name" value="Hemolysin-typ_Ca-bd_CS"/>
</dbReference>
<protein>
    <recommendedName>
        <fullName evidence="5">Type I secretion C-terminal target domain (VC_A0849 subclass)</fullName>
    </recommendedName>
</protein>
<dbReference type="Proteomes" id="UP000449846">
    <property type="component" value="Unassembled WGS sequence"/>
</dbReference>
<dbReference type="PANTHER" id="PTHR38340:SF1">
    <property type="entry name" value="S-LAYER PROTEIN"/>
    <property type="match status" value="1"/>
</dbReference>
<dbReference type="InterPro" id="IPR050557">
    <property type="entry name" value="RTX_toxin/Mannuronan_C5-epim"/>
</dbReference>
<dbReference type="InterPro" id="IPR001343">
    <property type="entry name" value="Hemolysn_Ca-bd"/>
</dbReference>
<reference evidence="3 4" key="1">
    <citation type="submission" date="2019-11" db="EMBL/GenBank/DDBJ databases">
        <authorList>
            <person name="Dong K."/>
        </authorList>
    </citation>
    <scope>NUCLEOTIDE SEQUENCE [LARGE SCALE GENOMIC DNA]</scope>
    <source>
        <strain evidence="3 4">NBRC 112902</strain>
    </source>
</reference>
<gene>
    <name evidence="3" type="ORF">GL300_12930</name>
</gene>
<dbReference type="PROSITE" id="PS00330">
    <property type="entry name" value="HEMOLYSIN_CALCIUM"/>
    <property type="match status" value="3"/>
</dbReference>
<dbReference type="PANTHER" id="PTHR38340">
    <property type="entry name" value="S-LAYER PROTEIN"/>
    <property type="match status" value="1"/>
</dbReference>
<dbReference type="AlphaFoldDB" id="A0A844HR98"/>
<dbReference type="PRINTS" id="PR00313">
    <property type="entry name" value="CABNDNGRPT"/>
</dbReference>
<dbReference type="RefSeq" id="WP_155040052.1">
    <property type="nucleotide sequence ID" value="NZ_JBHGCD010000007.1"/>
</dbReference>
<proteinExistence type="predicted"/>
<dbReference type="Pfam" id="PF00353">
    <property type="entry name" value="HemolysinCabind"/>
    <property type="match status" value="3"/>
</dbReference>
<sequence>MAVFDAYVGMRMWGVGTSYGTVTWAGYDAIVIQVGSHTYEYYGNFSYDSYGNVYGTLTGYAEYYGNTLLGEAYNFSVDAATAFDAINAGNADGLIAYIARGSDIVYGSDYADNIAGFGGNDALIGYAGNDLIYGGAGNDSISGGAGNDRMYGGSGNDEFYILDGSDNVTEYANEGTDRAQISVNYTLTANVENLAMNGSGNLSGTGNGLANAMTGNAGNNRLNGAAGNDNINGGSGNDVLLGEIGNDILNGAAGADRLIGGAGADRMAGGAGADTFVFTARTESTVASGGRDIITDFSRSQHDRIDLSAIDANTNRTGEQAFTYIGNAGFTGQAGQVSARAVSGGTLISGDVNGDRVADFSILLDDRMTLSASDFIL</sequence>
<keyword evidence="4" id="KW-1185">Reference proteome</keyword>
<evidence type="ECO:0000256" key="2">
    <source>
        <dbReference type="ARBA" id="ARBA00022525"/>
    </source>
</evidence>
<evidence type="ECO:0000313" key="3">
    <source>
        <dbReference type="EMBL" id="MTH60112.1"/>
    </source>
</evidence>
<evidence type="ECO:0000313" key="4">
    <source>
        <dbReference type="Proteomes" id="UP000449846"/>
    </source>
</evidence>
<accession>A0A844HR98</accession>
<name>A0A844HR98_9RHOB</name>
<evidence type="ECO:0000256" key="1">
    <source>
        <dbReference type="ARBA" id="ARBA00004613"/>
    </source>
</evidence>
<comment type="caution">
    <text evidence="3">The sequence shown here is derived from an EMBL/GenBank/DDBJ whole genome shotgun (WGS) entry which is preliminary data.</text>
</comment>
<dbReference type="EMBL" id="WMIG01000006">
    <property type="protein sequence ID" value="MTH60112.1"/>
    <property type="molecule type" value="Genomic_DNA"/>
</dbReference>
<dbReference type="GO" id="GO:0005509">
    <property type="term" value="F:calcium ion binding"/>
    <property type="evidence" value="ECO:0007669"/>
    <property type="project" value="InterPro"/>
</dbReference>
<dbReference type="SUPFAM" id="SSF51120">
    <property type="entry name" value="beta-Roll"/>
    <property type="match status" value="2"/>
</dbReference>
<keyword evidence="2" id="KW-0964">Secreted</keyword>
<dbReference type="GO" id="GO:0005576">
    <property type="term" value="C:extracellular region"/>
    <property type="evidence" value="ECO:0007669"/>
    <property type="project" value="UniProtKB-SubCell"/>
</dbReference>